<dbReference type="EMBL" id="LQRT01000005">
    <property type="protein sequence ID" value="KZS41389.1"/>
    <property type="molecule type" value="Genomic_DNA"/>
</dbReference>
<reference evidence="1 2" key="1">
    <citation type="submission" date="2016-01" db="EMBL/GenBank/DDBJ databases">
        <title>The draft genome sequence of Aquimarina sp. RZW4-3-2.</title>
        <authorList>
            <person name="Wang Y."/>
        </authorList>
    </citation>
    <scope>NUCLEOTIDE SEQUENCE [LARGE SCALE GENOMIC DNA]</scope>
    <source>
        <strain evidence="1 2">RZW4-3-2</strain>
    </source>
</reference>
<evidence type="ECO:0000313" key="1">
    <source>
        <dbReference type="EMBL" id="KZS41389.1"/>
    </source>
</evidence>
<organism evidence="1 2">
    <name type="scientific">Aquimarina aggregata</name>
    <dbReference type="NCBI Taxonomy" id="1642818"/>
    <lineage>
        <taxon>Bacteria</taxon>
        <taxon>Pseudomonadati</taxon>
        <taxon>Bacteroidota</taxon>
        <taxon>Flavobacteriia</taxon>
        <taxon>Flavobacteriales</taxon>
        <taxon>Flavobacteriaceae</taxon>
        <taxon>Aquimarina</taxon>
    </lineage>
</organism>
<dbReference type="OrthoDB" id="1161964at2"/>
<name>A0A162CUU8_9FLAO</name>
<dbReference type="AlphaFoldDB" id="A0A162CUU8"/>
<dbReference type="Proteomes" id="UP000076715">
    <property type="component" value="Unassembled WGS sequence"/>
</dbReference>
<proteinExistence type="predicted"/>
<evidence type="ECO:0008006" key="3">
    <source>
        <dbReference type="Google" id="ProtNLM"/>
    </source>
</evidence>
<comment type="caution">
    <text evidence="1">The sequence shown here is derived from an EMBL/GenBank/DDBJ whole genome shotgun (WGS) entry which is preliminary data.</text>
</comment>
<keyword evidence="2" id="KW-1185">Reference proteome</keyword>
<protein>
    <recommendedName>
        <fullName evidence="3">DUF3108 domain-containing protein</fullName>
    </recommendedName>
</protein>
<accession>A0A162CUU8</accession>
<dbReference type="STRING" id="1642818.AWE51_22050"/>
<dbReference type="RefSeq" id="WP_066312205.1">
    <property type="nucleotide sequence ID" value="NZ_LQRT01000005.1"/>
</dbReference>
<gene>
    <name evidence="1" type="ORF">AWE51_22050</name>
</gene>
<sequence length="230" mass="27298">MKHLLTLFISIQFTIAQNLEGKWSLIISNETYSYPELTVIEITKKDIITYSFDTLLYRNKLKIDTINNYFKEGFSKSYHEYKYGLPNKNKLITYLPTVHNAEKAKFVYVRLLPTIINHPIDEILKKQYKHFYPVTFANKQPIIKLSGVMCSEQTMKFLGQENCNRYRLEIIDSTYFIVYYTNQKHKQWMVPIKEINHDHLIVYGVHGKEGFVKLNEIKEIVPTQKVFIKN</sequence>
<evidence type="ECO:0000313" key="2">
    <source>
        <dbReference type="Proteomes" id="UP000076715"/>
    </source>
</evidence>